<protein>
    <submittedName>
        <fullName evidence="1">Uncharacterized protein</fullName>
    </submittedName>
</protein>
<dbReference type="SUPFAM" id="SSF53098">
    <property type="entry name" value="Ribonuclease H-like"/>
    <property type="match status" value="1"/>
</dbReference>
<evidence type="ECO:0000313" key="2">
    <source>
        <dbReference type="EMBL" id="CAL6008121.1"/>
    </source>
</evidence>
<evidence type="ECO:0000313" key="3">
    <source>
        <dbReference type="Proteomes" id="UP001642409"/>
    </source>
</evidence>
<dbReference type="GO" id="GO:0003676">
    <property type="term" value="F:nucleic acid binding"/>
    <property type="evidence" value="ECO:0007669"/>
    <property type="project" value="InterPro"/>
</dbReference>
<dbReference type="EMBL" id="CATOUU010000967">
    <property type="protein sequence ID" value="CAI9963188.1"/>
    <property type="molecule type" value="Genomic_DNA"/>
</dbReference>
<gene>
    <name evidence="2" type="ORF">HINF_LOCUS20962</name>
    <name evidence="1" type="ORF">HINF_LOCUS50833</name>
</gene>
<proteinExistence type="predicted"/>
<keyword evidence="3" id="KW-1185">Reference proteome</keyword>
<comment type="caution">
    <text evidence="1">The sequence shown here is derived from an EMBL/GenBank/DDBJ whole genome shotgun (WGS) entry which is preliminary data.</text>
</comment>
<dbReference type="AlphaFoldDB" id="A0AA86QSE7"/>
<dbReference type="InterPro" id="IPR036397">
    <property type="entry name" value="RNaseH_sf"/>
</dbReference>
<dbReference type="Proteomes" id="UP001642409">
    <property type="component" value="Unassembled WGS sequence"/>
</dbReference>
<evidence type="ECO:0000313" key="1">
    <source>
        <dbReference type="EMBL" id="CAI9963188.1"/>
    </source>
</evidence>
<dbReference type="InterPro" id="IPR012337">
    <property type="entry name" value="RNaseH-like_sf"/>
</dbReference>
<sequence length="746" mass="86915">MNPKQLYICQNSEQYTKLTEFLLSSEFIQDCPQLLKVIHLQPVYYVASIAYIPQKHIPSTLLPLLKIQRQKSISAQELELAIGGEVDHQKLLNMIQFTEKDEELSIKKRDQPNYDQQSIQIVYVFSEKEQDVKDILNQVKQKCKFNFKTICLEKQTYTSIYQEKPDNIDIVATLSQAINKLLNTVKKGRVITKTFISYANFRQLLPQNAVPKLTILNQDLQSMKPLISNKFQDEIKVNQPIVLNSVQQNKIEVAVINKPMAPQVKAEVKQQYNIVQDKPQIQNEIIDVSSDSDSDDFCNIGQSDTNTIYYPSCLLQVNTQLVNVNQLQNRILQLEQIQNRVELIKSQIHKCFQIFGLPLPLSDQEIKLLGLNDSDIIFNRPMKFHELQQYVTIDFSFSSAQYNQAATLKKSLWWIAPNTVIPLACVFQTLLSDEQLRLIIIRYTQQFVITRFNKWVGITVYGKRSVKFWQLIQKQVSNYFCSNKIMKQFCEFEVFQKLSTNSIKLVYHKEDLKWELDEPQQDLIMRINLEIYLKRCKHIENVIFIDFEFYTVTSSFIVPFEIGIVRVHNGKIAAKFQAFVEPSSDLLDSLSDNQWRRVQKFYCAPRSPVSKRLNPVEMNDLAKMVKTFMFQSSQQIKARLGKYQSYFEILEQFDVSPPLIVANGIQAERLALEQLQQQFLCENIVEFNDLMECFGKNQPVTHDQMHGPDMQRHRCDKHLLSNHHCAINDAMNLAEIFVQSVNEQNK</sequence>
<dbReference type="EMBL" id="CAXDID020000057">
    <property type="protein sequence ID" value="CAL6008121.1"/>
    <property type="molecule type" value="Genomic_DNA"/>
</dbReference>
<accession>A0AA86QSE7</accession>
<dbReference type="Gene3D" id="3.30.420.10">
    <property type="entry name" value="Ribonuclease H-like superfamily/Ribonuclease H"/>
    <property type="match status" value="1"/>
</dbReference>
<reference evidence="2 3" key="2">
    <citation type="submission" date="2024-07" db="EMBL/GenBank/DDBJ databases">
        <authorList>
            <person name="Akdeniz Z."/>
        </authorList>
    </citation>
    <scope>NUCLEOTIDE SEQUENCE [LARGE SCALE GENOMIC DNA]</scope>
</reference>
<name>A0AA86QSE7_9EUKA</name>
<reference evidence="1" key="1">
    <citation type="submission" date="2023-06" db="EMBL/GenBank/DDBJ databases">
        <authorList>
            <person name="Kurt Z."/>
        </authorList>
    </citation>
    <scope>NUCLEOTIDE SEQUENCE</scope>
</reference>
<organism evidence="1">
    <name type="scientific">Hexamita inflata</name>
    <dbReference type="NCBI Taxonomy" id="28002"/>
    <lineage>
        <taxon>Eukaryota</taxon>
        <taxon>Metamonada</taxon>
        <taxon>Diplomonadida</taxon>
        <taxon>Hexamitidae</taxon>
        <taxon>Hexamitinae</taxon>
        <taxon>Hexamita</taxon>
    </lineage>
</organism>